<evidence type="ECO:0000256" key="2">
    <source>
        <dbReference type="SAM" id="Phobius"/>
    </source>
</evidence>
<organism evidence="3 4">
    <name type="scientific">Calicophoron daubneyi</name>
    <name type="common">Rumen fluke</name>
    <name type="synonym">Paramphistomum daubneyi</name>
    <dbReference type="NCBI Taxonomy" id="300641"/>
    <lineage>
        <taxon>Eukaryota</taxon>
        <taxon>Metazoa</taxon>
        <taxon>Spiralia</taxon>
        <taxon>Lophotrochozoa</taxon>
        <taxon>Platyhelminthes</taxon>
        <taxon>Trematoda</taxon>
        <taxon>Digenea</taxon>
        <taxon>Plagiorchiida</taxon>
        <taxon>Pronocephalata</taxon>
        <taxon>Paramphistomoidea</taxon>
        <taxon>Paramphistomidae</taxon>
        <taxon>Calicophoron</taxon>
    </lineage>
</organism>
<evidence type="ECO:0000313" key="4">
    <source>
        <dbReference type="Proteomes" id="UP001497525"/>
    </source>
</evidence>
<gene>
    <name evidence="3" type="ORF">CDAUBV1_LOCUS10784</name>
</gene>
<feature type="compositionally biased region" description="Polar residues" evidence="1">
    <location>
        <begin position="68"/>
        <end position="77"/>
    </location>
</feature>
<dbReference type="EMBL" id="CAXLJL010000345">
    <property type="protein sequence ID" value="CAL5136661.1"/>
    <property type="molecule type" value="Genomic_DNA"/>
</dbReference>
<dbReference type="Proteomes" id="UP001497525">
    <property type="component" value="Unassembled WGS sequence"/>
</dbReference>
<evidence type="ECO:0000256" key="1">
    <source>
        <dbReference type="SAM" id="MobiDB-lite"/>
    </source>
</evidence>
<accession>A0AAV2TKX6</accession>
<feature type="transmembrane region" description="Helical" evidence="2">
    <location>
        <begin position="208"/>
        <end position="233"/>
    </location>
</feature>
<sequence>MADRSGQKGGTKAPQFFIPASYKGNQRISPKLSTPVVSTSGQTATPKITISPTGSDTAKNRAGKLNDNEPNGKNVPNKQDRLSDRSPSQPKKDSNKSPYLYASPSGVLDLSLYDFAPTENKSQPKAPEKSTANEVPVQPYETDISGAITKVDDESAVVIKPKKHRRFRRPRRNSKLDKLIKFLEDKRVQDDANGDELADLQMPRLRKVLNIIFVTLGVCFLLAVITVILYTTIATRSSEQFVF</sequence>
<feature type="region of interest" description="Disordered" evidence="1">
    <location>
        <begin position="1"/>
        <end position="101"/>
    </location>
</feature>
<dbReference type="AlphaFoldDB" id="A0AAV2TKX6"/>
<feature type="compositionally biased region" description="Basic and acidic residues" evidence="1">
    <location>
        <begin position="78"/>
        <end position="95"/>
    </location>
</feature>
<keyword evidence="2" id="KW-0472">Membrane</keyword>
<keyword evidence="2" id="KW-0812">Transmembrane</keyword>
<feature type="region of interest" description="Disordered" evidence="1">
    <location>
        <begin position="118"/>
        <end position="137"/>
    </location>
</feature>
<proteinExistence type="predicted"/>
<feature type="compositionally biased region" description="Polar residues" evidence="1">
    <location>
        <begin position="23"/>
        <end position="57"/>
    </location>
</feature>
<name>A0AAV2TKX6_CALDB</name>
<comment type="caution">
    <text evidence="3">The sequence shown here is derived from an EMBL/GenBank/DDBJ whole genome shotgun (WGS) entry which is preliminary data.</text>
</comment>
<protein>
    <submittedName>
        <fullName evidence="3">Uncharacterized protein</fullName>
    </submittedName>
</protein>
<evidence type="ECO:0000313" key="3">
    <source>
        <dbReference type="EMBL" id="CAL5136661.1"/>
    </source>
</evidence>
<keyword evidence="2" id="KW-1133">Transmembrane helix</keyword>
<reference evidence="3" key="1">
    <citation type="submission" date="2024-06" db="EMBL/GenBank/DDBJ databases">
        <authorList>
            <person name="Liu X."/>
            <person name="Lenzi L."/>
            <person name="Haldenby T S."/>
            <person name="Uol C."/>
        </authorList>
    </citation>
    <scope>NUCLEOTIDE SEQUENCE</scope>
</reference>